<comment type="caution">
    <text evidence="3">The sequence shown here is derived from an EMBL/GenBank/DDBJ whole genome shotgun (WGS) entry which is preliminary data.</text>
</comment>
<accession>A0AAD4Y0K4</accession>
<feature type="compositionally biased region" description="Basic residues" evidence="1">
    <location>
        <begin position="199"/>
        <end position="209"/>
    </location>
</feature>
<evidence type="ECO:0000259" key="2">
    <source>
        <dbReference type="PROSITE" id="PS50053"/>
    </source>
</evidence>
<dbReference type="InterPro" id="IPR000626">
    <property type="entry name" value="Ubiquitin-like_dom"/>
</dbReference>
<dbReference type="PANTHER" id="PTHR46728:SF1">
    <property type="entry name" value="AN1-TYPE ZINC FINGER PROTEIN 4"/>
    <property type="match status" value="1"/>
</dbReference>
<feature type="domain" description="Ubiquitin-like" evidence="2">
    <location>
        <begin position="1"/>
        <end position="41"/>
    </location>
</feature>
<dbReference type="Gene3D" id="3.10.20.90">
    <property type="entry name" value="Phosphatidylinositol 3-kinase Catalytic Subunit, Chain A, domain 1"/>
    <property type="match status" value="1"/>
</dbReference>
<feature type="non-terminal residue" evidence="3">
    <location>
        <position position="655"/>
    </location>
</feature>
<sequence length="655" mass="71474">IPICQQHLIWNNMELEDDYCLNYYNISEGCTLKLVLAMRGGPINTSRGFPRESPQSRGTRRFLEQACSVGLMLGKVFVFDPSLTRKLNVPVEDPLKEMAEYMESSRDEVWEKTSCNKQVTLLVYQEGDQLNFFRVVDRGDGTLTPLSESLSSGSVYSLCADEDEEIEPSPSGQQIIENSITMNKMKLLKAKMETMNLSKKPKKAVKVKPRPPIAPRPSSSSTAAARRRLLRVLPHIGQSCLPSPGGACLPASASRAAASSAAPPPADRPVSSVTGDFLKEGGNWESYTLPRSSSGLKLPSQMPPTESETDKERADTVRHLGSSLPRRTKRFSGKLSANNEDDTGLFPAAEGCVTEEPLPPEAGSSASLTEGSAGEQSSGVGGTRRGNLESSLLNADRGSKAREQHLKHAAKVLNGESEASVLSHRELSPHKNRLLSPLRCSAPTSLHNSLAKPQRQSKCFESGSLQSSASQNVLRSLDVRNITDPSFSRTTRFRAVKVDSTGKRSDIISKVEARDITEMANRASKEPVGFVNNIGFLASLARSASRDSLQSARGAGRLRTSGIGLSTNLEHFQEESLRRSSPQSETTEFFLSARGIGMNGNNTTSGKRVGQVINCYLQFMILRTRALYLAAISFLPYSNNSIIRNYLEEFVKILA</sequence>
<dbReference type="InterPro" id="IPR053061">
    <property type="entry name" value="AN1-type_zinc_finger"/>
</dbReference>
<dbReference type="EMBL" id="JAKZEL010000028">
    <property type="protein sequence ID" value="KAI4529211.1"/>
    <property type="molecule type" value="Genomic_DNA"/>
</dbReference>
<evidence type="ECO:0000313" key="3">
    <source>
        <dbReference type="EMBL" id="KAI4529211.1"/>
    </source>
</evidence>
<organism evidence="3 4">
    <name type="scientific">Ovis ammon polii</name>
    <dbReference type="NCBI Taxonomy" id="230172"/>
    <lineage>
        <taxon>Eukaryota</taxon>
        <taxon>Metazoa</taxon>
        <taxon>Chordata</taxon>
        <taxon>Craniata</taxon>
        <taxon>Vertebrata</taxon>
        <taxon>Euteleostomi</taxon>
        <taxon>Mammalia</taxon>
        <taxon>Eutheria</taxon>
        <taxon>Laurasiatheria</taxon>
        <taxon>Artiodactyla</taxon>
        <taxon>Ruminantia</taxon>
        <taxon>Pecora</taxon>
        <taxon>Bovidae</taxon>
        <taxon>Caprinae</taxon>
        <taxon>Ovis</taxon>
    </lineage>
</organism>
<evidence type="ECO:0000256" key="1">
    <source>
        <dbReference type="SAM" id="MobiDB-lite"/>
    </source>
</evidence>
<feature type="compositionally biased region" description="Polar residues" evidence="1">
    <location>
        <begin position="285"/>
        <end position="295"/>
    </location>
</feature>
<evidence type="ECO:0000313" key="4">
    <source>
        <dbReference type="Proteomes" id="UP001214576"/>
    </source>
</evidence>
<name>A0AAD4Y0K4_OVIAM</name>
<feature type="region of interest" description="Disordered" evidence="1">
    <location>
        <begin position="258"/>
        <end position="277"/>
    </location>
</feature>
<dbReference type="SUPFAM" id="SSF54236">
    <property type="entry name" value="Ubiquitin-like"/>
    <property type="match status" value="1"/>
</dbReference>
<reference evidence="3" key="1">
    <citation type="submission" date="2022-03" db="EMBL/GenBank/DDBJ databases">
        <title>Genomic analyses of argali, domestic sheep and their hybrids provide insights into chromosomal evolution, heterosis and genetic basis of agronomic traits.</title>
        <authorList>
            <person name="Li M."/>
        </authorList>
    </citation>
    <scope>NUCLEOTIDE SEQUENCE</scope>
    <source>
        <strain evidence="3">CAU-MHL-2022a</strain>
        <tissue evidence="3">Skin</tissue>
    </source>
</reference>
<protein>
    <recommendedName>
        <fullName evidence="2">Ubiquitin-like domain-containing protein</fullName>
    </recommendedName>
</protein>
<proteinExistence type="predicted"/>
<feature type="region of interest" description="Disordered" evidence="1">
    <location>
        <begin position="284"/>
        <end position="388"/>
    </location>
</feature>
<gene>
    <name evidence="3" type="ORF">MG293_020459</name>
</gene>
<feature type="region of interest" description="Disordered" evidence="1">
    <location>
        <begin position="198"/>
        <end position="223"/>
    </location>
</feature>
<feature type="compositionally biased region" description="Basic and acidic residues" evidence="1">
    <location>
        <begin position="308"/>
        <end position="318"/>
    </location>
</feature>
<feature type="compositionally biased region" description="Polar residues" evidence="1">
    <location>
        <begin position="364"/>
        <end position="378"/>
    </location>
</feature>
<dbReference type="Proteomes" id="UP001214576">
    <property type="component" value="Unassembled WGS sequence"/>
</dbReference>
<keyword evidence="4" id="KW-1185">Reference proteome</keyword>
<dbReference type="AlphaFoldDB" id="A0AAD4Y0K4"/>
<dbReference type="InterPro" id="IPR029071">
    <property type="entry name" value="Ubiquitin-like_domsf"/>
</dbReference>
<dbReference type="PANTHER" id="PTHR46728">
    <property type="entry name" value="AN1-TYPE ZINC FINGER PROTEIN 4"/>
    <property type="match status" value="1"/>
</dbReference>
<dbReference type="PROSITE" id="PS50053">
    <property type="entry name" value="UBIQUITIN_2"/>
    <property type="match status" value="1"/>
</dbReference>